<comment type="caution">
    <text evidence="2">The sequence shown here is derived from an EMBL/GenBank/DDBJ whole genome shotgun (WGS) entry which is preliminary data.</text>
</comment>
<keyword evidence="3" id="KW-1185">Reference proteome</keyword>
<name>A0AAD2CZH3_EUPCR</name>
<evidence type="ECO:0000313" key="2">
    <source>
        <dbReference type="EMBL" id="CAI2374558.1"/>
    </source>
</evidence>
<organism evidence="2 3">
    <name type="scientific">Euplotes crassus</name>
    <dbReference type="NCBI Taxonomy" id="5936"/>
    <lineage>
        <taxon>Eukaryota</taxon>
        <taxon>Sar</taxon>
        <taxon>Alveolata</taxon>
        <taxon>Ciliophora</taxon>
        <taxon>Intramacronucleata</taxon>
        <taxon>Spirotrichea</taxon>
        <taxon>Hypotrichia</taxon>
        <taxon>Euplotida</taxon>
        <taxon>Euplotidae</taxon>
        <taxon>Moneuplotes</taxon>
    </lineage>
</organism>
<sequence>MKFRRTCNYIESRIEKLKSDPLRSHQTVSQDDPEQYQTLTRRREHSLKRIEMAMDDIEKQYSKRNVIKDYIHLEARSLSDLSIKRFQKHKIMKELLKAFPNLHQERKLTSLEKGRMTLKVLNDCCDSGQRRFKSPPKNYYATISHPVSQNTEGDKKARFFRRNTIEVKDSNILSLNVNTGKGKTSLREAPVAQMFKIQNSKSKKTLKKIHTRRIGKVCKKLAQGSKSANTSIAKDREVPQREILIQEGDKENLQFKKFAKVQPQKNKIRIKKSKSRRFVKKNRI</sequence>
<feature type="region of interest" description="Disordered" evidence="1">
    <location>
        <begin position="264"/>
        <end position="284"/>
    </location>
</feature>
<evidence type="ECO:0000256" key="1">
    <source>
        <dbReference type="SAM" id="MobiDB-lite"/>
    </source>
</evidence>
<feature type="compositionally biased region" description="Basic residues" evidence="1">
    <location>
        <begin position="266"/>
        <end position="284"/>
    </location>
</feature>
<dbReference type="AlphaFoldDB" id="A0AAD2CZH3"/>
<accession>A0AAD2CZH3</accession>
<dbReference type="Proteomes" id="UP001295684">
    <property type="component" value="Unassembled WGS sequence"/>
</dbReference>
<gene>
    <name evidence="2" type="ORF">ECRASSUSDP1_LOCUS15913</name>
</gene>
<protein>
    <submittedName>
        <fullName evidence="2">Uncharacterized protein</fullName>
    </submittedName>
</protein>
<reference evidence="2" key="1">
    <citation type="submission" date="2023-07" db="EMBL/GenBank/DDBJ databases">
        <authorList>
            <consortium name="AG Swart"/>
            <person name="Singh M."/>
            <person name="Singh A."/>
            <person name="Seah K."/>
            <person name="Emmerich C."/>
        </authorList>
    </citation>
    <scope>NUCLEOTIDE SEQUENCE</scope>
    <source>
        <strain evidence="2">DP1</strain>
    </source>
</reference>
<proteinExistence type="predicted"/>
<dbReference type="EMBL" id="CAMPGE010015971">
    <property type="protein sequence ID" value="CAI2374558.1"/>
    <property type="molecule type" value="Genomic_DNA"/>
</dbReference>
<evidence type="ECO:0000313" key="3">
    <source>
        <dbReference type="Proteomes" id="UP001295684"/>
    </source>
</evidence>